<keyword evidence="3" id="KW-1185">Reference proteome</keyword>
<evidence type="ECO:0000313" key="3">
    <source>
        <dbReference type="Proteomes" id="UP000696280"/>
    </source>
</evidence>
<feature type="compositionally biased region" description="Polar residues" evidence="1">
    <location>
        <begin position="208"/>
        <end position="219"/>
    </location>
</feature>
<feature type="compositionally biased region" description="Basic and acidic residues" evidence="1">
    <location>
        <begin position="468"/>
        <end position="478"/>
    </location>
</feature>
<feature type="compositionally biased region" description="Acidic residues" evidence="1">
    <location>
        <begin position="440"/>
        <end position="452"/>
    </location>
</feature>
<reference evidence="2" key="1">
    <citation type="submission" date="2021-07" db="EMBL/GenBank/DDBJ databases">
        <authorList>
            <person name="Durling M."/>
        </authorList>
    </citation>
    <scope>NUCLEOTIDE SEQUENCE</scope>
</reference>
<protein>
    <submittedName>
        <fullName evidence="2">Uncharacterized protein</fullName>
    </submittedName>
</protein>
<gene>
    <name evidence="2" type="ORF">HYFRA_00001205</name>
</gene>
<proteinExistence type="predicted"/>
<feature type="region of interest" description="Disordered" evidence="1">
    <location>
        <begin position="92"/>
        <end position="228"/>
    </location>
</feature>
<comment type="caution">
    <text evidence="2">The sequence shown here is derived from an EMBL/GenBank/DDBJ whole genome shotgun (WGS) entry which is preliminary data.</text>
</comment>
<dbReference type="EMBL" id="CAJVRL010000045">
    <property type="protein sequence ID" value="CAG8952458.1"/>
    <property type="molecule type" value="Genomic_DNA"/>
</dbReference>
<sequence length="531" mass="60248">MSEIAKPLPRVLSKTSVIFRAGLFSSIEGKIESYTTFGKDEEEDLKLYICFKMYKEEIKKLGIKDDTNMTAIYEWYKDEREKAEMIDESKALVSNGKSTHSSKSSKKQKDSDEAKALVPYGKSTHSSKSSKKHKDSDKSKTLVPYGTSTRSSKSSKKHSSSDQKKNDTCKPSGGSRREAKIRSLNDTKAKRQKSMGSGRVFVPEPIEKQQQLELRSNASGARAEYQKEQPMATIPDKIQPENVLEYFTIGKGTRENLIYGFLDMFMAAGEDLKNAANGNDEVAEKKILISLNNWFSEALPQLCGPLEIESTSYEQLNRAKQVISDVIQVYHNCQSIGIDSDMFDFQILSSEKEKADFVKNFMENWSKSSLHGTNDLKLLKDINDWLSKNTNDNVFPRLHFRRAPAIQLDYIRNFLAEFLYLYDIDVLSHVYVHDESSENSADESDDESDDGSYDQFDGQTVVGEENDEHNQPKEDYGRDGCPTGCHDCHKDMKNGFNEMHKPALQKAQPYHRPLTATVSWMPKIPPTTSRV</sequence>
<feature type="compositionally biased region" description="Basic and acidic residues" evidence="1">
    <location>
        <begin position="159"/>
        <end position="168"/>
    </location>
</feature>
<dbReference type="Proteomes" id="UP000696280">
    <property type="component" value="Unassembled WGS sequence"/>
</dbReference>
<dbReference type="AlphaFoldDB" id="A0A9N9KT33"/>
<feature type="compositionally biased region" description="Basic and acidic residues" evidence="1">
    <location>
        <begin position="175"/>
        <end position="189"/>
    </location>
</feature>
<organism evidence="2 3">
    <name type="scientific">Hymenoscyphus fraxineus</name>
    <dbReference type="NCBI Taxonomy" id="746836"/>
    <lineage>
        <taxon>Eukaryota</taxon>
        <taxon>Fungi</taxon>
        <taxon>Dikarya</taxon>
        <taxon>Ascomycota</taxon>
        <taxon>Pezizomycotina</taxon>
        <taxon>Leotiomycetes</taxon>
        <taxon>Helotiales</taxon>
        <taxon>Helotiaceae</taxon>
        <taxon>Hymenoscyphus</taxon>
    </lineage>
</organism>
<evidence type="ECO:0000256" key="1">
    <source>
        <dbReference type="SAM" id="MobiDB-lite"/>
    </source>
</evidence>
<name>A0A9N9KT33_9HELO</name>
<evidence type="ECO:0000313" key="2">
    <source>
        <dbReference type="EMBL" id="CAG8952458.1"/>
    </source>
</evidence>
<feature type="region of interest" description="Disordered" evidence="1">
    <location>
        <begin position="437"/>
        <end position="480"/>
    </location>
</feature>
<accession>A0A9N9KT33</accession>